<dbReference type="Proteomes" id="UP000053676">
    <property type="component" value="Unassembled WGS sequence"/>
</dbReference>
<evidence type="ECO:0000256" key="2">
    <source>
        <dbReference type="SAM" id="SignalP"/>
    </source>
</evidence>
<evidence type="ECO:0000313" key="4">
    <source>
        <dbReference type="EMBL" id="ETN86427.1"/>
    </source>
</evidence>
<feature type="chain" id="PRO_5004825516" evidence="2">
    <location>
        <begin position="18"/>
        <end position="775"/>
    </location>
</feature>
<evidence type="ECO:0000313" key="5">
    <source>
        <dbReference type="Proteomes" id="UP000053676"/>
    </source>
</evidence>
<dbReference type="SUPFAM" id="SSF53850">
    <property type="entry name" value="Periplasmic binding protein-like II"/>
    <property type="match status" value="1"/>
</dbReference>
<dbReference type="Pfam" id="PF00496">
    <property type="entry name" value="SBP_bac_5"/>
    <property type="match status" value="2"/>
</dbReference>
<dbReference type="GO" id="GO:0015833">
    <property type="term" value="P:peptide transport"/>
    <property type="evidence" value="ECO:0007669"/>
    <property type="project" value="TreeGrafter"/>
</dbReference>
<protein>
    <submittedName>
        <fullName evidence="4">ABC transporter, substrate-binding protein, family 5</fullName>
    </submittedName>
</protein>
<organism evidence="4 5">
    <name type="scientific">Necator americanus</name>
    <name type="common">Human hookworm</name>
    <dbReference type="NCBI Taxonomy" id="51031"/>
    <lineage>
        <taxon>Eukaryota</taxon>
        <taxon>Metazoa</taxon>
        <taxon>Ecdysozoa</taxon>
        <taxon>Nematoda</taxon>
        <taxon>Chromadorea</taxon>
        <taxon>Rhabditida</taxon>
        <taxon>Rhabditina</taxon>
        <taxon>Rhabditomorpha</taxon>
        <taxon>Strongyloidea</taxon>
        <taxon>Ancylostomatidae</taxon>
        <taxon>Bunostominae</taxon>
        <taxon>Necator</taxon>
    </lineage>
</organism>
<evidence type="ECO:0000259" key="3">
    <source>
        <dbReference type="Pfam" id="PF00496"/>
    </source>
</evidence>
<name>W2TZH4_NECAM</name>
<feature type="domain" description="Solute-binding protein family 5" evidence="3">
    <location>
        <begin position="204"/>
        <end position="448"/>
    </location>
</feature>
<dbReference type="CDD" id="cd08497">
    <property type="entry name" value="MbnE-like"/>
    <property type="match status" value="1"/>
</dbReference>
<dbReference type="GO" id="GO:0042884">
    <property type="term" value="P:microcin transport"/>
    <property type="evidence" value="ECO:0007669"/>
    <property type="project" value="TreeGrafter"/>
</dbReference>
<keyword evidence="5" id="KW-1185">Reference proteome</keyword>
<dbReference type="GO" id="GO:1904680">
    <property type="term" value="F:peptide transmembrane transporter activity"/>
    <property type="evidence" value="ECO:0007669"/>
    <property type="project" value="TreeGrafter"/>
</dbReference>
<gene>
    <name evidence="4" type="ORF">NECAME_16329</name>
</gene>
<dbReference type="InterPro" id="IPR000914">
    <property type="entry name" value="SBP_5_dom"/>
</dbReference>
<dbReference type="EMBL" id="KI657556">
    <property type="protein sequence ID" value="ETN86427.1"/>
    <property type="molecule type" value="Genomic_DNA"/>
</dbReference>
<accession>W2TZH4</accession>
<dbReference type="PANTHER" id="PTHR30290">
    <property type="entry name" value="PERIPLASMIC BINDING COMPONENT OF ABC TRANSPORTER"/>
    <property type="match status" value="1"/>
</dbReference>
<sequence>MTLAVGVGMLATPSAHAATALAQYDQPKYASGFTHFDYADPDAPSNGVLSFENYNEFQSYDSLNPFLVRGAPAPDIQNLMFDTLMQRSWDELASEYPLIADSVEVAADRSSATFHINPAARFSNGDPITAADVKYSFDTLTSPQASPLFNAQFSVIKNAVVVNQSTIRFEFRRAERDAPLIAGDLPIFSRKWGMKPDGSRIAFDQLSNLEAFKAGDADVHVEDSATQWARKYVGKNFRNGMLKQTNFPDGPAQMQGMLFNLRKPMFQDVRVRHALSLAFDYDWMNRMMFYGQYLRLHSYFEASPFGATGMPGEKELKLLEPWRASLPPEVFGPMIKQPTTLPPDSLRGNLREARDLLAQAGWHYRDGALRNAAGEPMNIEILDDQPGMDRVILPYTQALATLGISAHLREIDSALYQKRLDNFDYDMTTWLYSPVTIPGAELARRFGSAAASEVGSENYPGVRSPVVDALVKAVQAANTLDDLEAATRALDRVLMNEYYLVTEYYAPNARIAYKTSLGFPSVVPVSFGAQDWIVDYCLSAQSFSLRHDRLLRGATVSVRSLDHKLAWYRSVRPRRAFAIALRLPALGADGSRANGFRRRIGCVDGRGAGLLWRTHRSHRAAVHRNLEFDARPLFAHHIRLDLRACALVAVYPAFNVWMACTFRLRTRGVPAQPLARLREGGANDGPVELADHVAPRAAQQPDAGHHVPAFSHECGHSLAHESRLPRAGRAATYAEPWRAAARGKEQSRSVVDLALGFRGARDYAAVAHVHGRRTA</sequence>
<feature type="signal peptide" evidence="2">
    <location>
        <begin position="1"/>
        <end position="17"/>
    </location>
</feature>
<dbReference type="Gene3D" id="3.40.190.10">
    <property type="entry name" value="Periplasmic binding protein-like II"/>
    <property type="match status" value="2"/>
</dbReference>
<feature type="domain" description="Solute-binding protein family 5" evidence="3">
    <location>
        <begin position="96"/>
        <end position="187"/>
    </location>
</feature>
<dbReference type="KEGG" id="nai:NECAME_16329"/>
<dbReference type="InterPro" id="IPR039424">
    <property type="entry name" value="SBP_5"/>
</dbReference>
<dbReference type="AlphaFoldDB" id="W2TZH4"/>
<dbReference type="Gene3D" id="3.10.105.10">
    <property type="entry name" value="Dipeptide-binding Protein, Domain 3"/>
    <property type="match status" value="1"/>
</dbReference>
<proteinExistence type="predicted"/>
<reference evidence="5" key="1">
    <citation type="journal article" date="2014" name="Nat. Genet.">
        <title>Genome of the human hookworm Necator americanus.</title>
        <authorList>
            <person name="Tang Y.T."/>
            <person name="Gao X."/>
            <person name="Rosa B.A."/>
            <person name="Abubucker S."/>
            <person name="Hallsworth-Pepin K."/>
            <person name="Martin J."/>
            <person name="Tyagi R."/>
            <person name="Heizer E."/>
            <person name="Zhang X."/>
            <person name="Bhonagiri-Palsikar V."/>
            <person name="Minx P."/>
            <person name="Warren W.C."/>
            <person name="Wang Q."/>
            <person name="Zhan B."/>
            <person name="Hotez P.J."/>
            <person name="Sternberg P.W."/>
            <person name="Dougall A."/>
            <person name="Gaze S.T."/>
            <person name="Mulvenna J."/>
            <person name="Sotillo J."/>
            <person name="Ranganathan S."/>
            <person name="Rabelo E.M."/>
            <person name="Wilson R.K."/>
            <person name="Felgner P.L."/>
            <person name="Bethony J."/>
            <person name="Hawdon J.M."/>
            <person name="Gasser R.B."/>
            <person name="Loukas A."/>
            <person name="Mitreva M."/>
        </authorList>
    </citation>
    <scope>NUCLEOTIDE SEQUENCE [LARGE SCALE GENOMIC DNA]</scope>
</reference>
<keyword evidence="1 2" id="KW-0732">Signal</keyword>
<evidence type="ECO:0000256" key="1">
    <source>
        <dbReference type="ARBA" id="ARBA00022729"/>
    </source>
</evidence>
<dbReference type="OrthoDB" id="10062171at2759"/>
<dbReference type="PANTHER" id="PTHR30290:SF64">
    <property type="entry name" value="ABC TRANSPORTER PERIPLASMIC BINDING PROTEIN"/>
    <property type="match status" value="1"/>
</dbReference>